<feature type="region of interest" description="Disordered" evidence="1">
    <location>
        <begin position="153"/>
        <end position="395"/>
    </location>
</feature>
<keyword evidence="3" id="KW-1185">Reference proteome</keyword>
<dbReference type="EMBL" id="JAPUFD010000018">
    <property type="protein sequence ID" value="MDI1492354.1"/>
    <property type="molecule type" value="Genomic_DNA"/>
</dbReference>
<reference evidence="2" key="1">
    <citation type="journal article" date="2023" name="Genome Biol. Evol.">
        <title>First Whole Genome Sequence and Flow Cytometry Genome Size Data for the Lichen-Forming Fungus Ramalina farinacea (Ascomycota).</title>
        <authorList>
            <person name="Llewellyn T."/>
            <person name="Mian S."/>
            <person name="Hill R."/>
            <person name="Leitch I.J."/>
            <person name="Gaya E."/>
        </authorList>
    </citation>
    <scope>NUCLEOTIDE SEQUENCE</scope>
    <source>
        <strain evidence="2">LIQ254RAFAR</strain>
    </source>
</reference>
<feature type="compositionally biased region" description="Basic and acidic residues" evidence="1">
    <location>
        <begin position="344"/>
        <end position="358"/>
    </location>
</feature>
<protein>
    <submittedName>
        <fullName evidence="2">Uncharacterized protein</fullName>
    </submittedName>
</protein>
<name>A0AA43QVA5_9LECA</name>
<feature type="compositionally biased region" description="Low complexity" evidence="1">
    <location>
        <begin position="167"/>
        <end position="198"/>
    </location>
</feature>
<organism evidence="2 3">
    <name type="scientific">Ramalina farinacea</name>
    <dbReference type="NCBI Taxonomy" id="258253"/>
    <lineage>
        <taxon>Eukaryota</taxon>
        <taxon>Fungi</taxon>
        <taxon>Dikarya</taxon>
        <taxon>Ascomycota</taxon>
        <taxon>Pezizomycotina</taxon>
        <taxon>Lecanoromycetes</taxon>
        <taxon>OSLEUM clade</taxon>
        <taxon>Lecanoromycetidae</taxon>
        <taxon>Lecanorales</taxon>
        <taxon>Lecanorineae</taxon>
        <taxon>Ramalinaceae</taxon>
        <taxon>Ramalina</taxon>
    </lineage>
</organism>
<evidence type="ECO:0000313" key="3">
    <source>
        <dbReference type="Proteomes" id="UP001161017"/>
    </source>
</evidence>
<proteinExistence type="predicted"/>
<feature type="compositionally biased region" description="Basic and acidic residues" evidence="1">
    <location>
        <begin position="260"/>
        <end position="275"/>
    </location>
</feature>
<feature type="region of interest" description="Disordered" evidence="1">
    <location>
        <begin position="34"/>
        <end position="125"/>
    </location>
</feature>
<evidence type="ECO:0000256" key="1">
    <source>
        <dbReference type="SAM" id="MobiDB-lite"/>
    </source>
</evidence>
<feature type="compositionally biased region" description="Polar residues" evidence="1">
    <location>
        <begin position="81"/>
        <end position="90"/>
    </location>
</feature>
<feature type="compositionally biased region" description="Gly residues" evidence="1">
    <location>
        <begin position="385"/>
        <end position="395"/>
    </location>
</feature>
<dbReference type="AlphaFoldDB" id="A0AA43QVA5"/>
<feature type="compositionally biased region" description="Polar residues" evidence="1">
    <location>
        <begin position="107"/>
        <end position="118"/>
    </location>
</feature>
<dbReference type="Proteomes" id="UP001161017">
    <property type="component" value="Unassembled WGS sequence"/>
</dbReference>
<gene>
    <name evidence="2" type="ORF">OHK93_003568</name>
</gene>
<sequence length="395" mass="42710">MEHQREAFEEERALWKIERGELLQRITALEISLQQAQSGASIPHIEREIKQEQDPNAPPTPEESRHSSTSSTGSEIWRGSNPFQNPTRTFSESSSSSNKPQRLASIAESSTQTNTTSPPARRVSINPLPENITQHQSVSGAAIDKNLDGINFKSSGLSPDVLEKVMSESPSPRSSPAAVSPTTASEEVMSPLTLPTLRTLKRDPYTMDAGHTPLARGRPHPLSAVDGMTSTGHSSDGVSTPTAPPKDQAQPQTGGGDGADDQKESVKPPSERRDSYFPVVQDEEPQSPDGDPELQGPLGLTSDAVGEGGGNDDFLTELNSKLMRVEEREETPSEADTDAGMNECNKDANEGKREKQGGSEEPSGFEQPEHEPRLRLKRSMNFGSQLGGNKMGRNL</sequence>
<feature type="compositionally biased region" description="Acidic residues" evidence="1">
    <location>
        <begin position="281"/>
        <end position="292"/>
    </location>
</feature>
<feature type="compositionally biased region" description="Basic and acidic residues" evidence="1">
    <location>
        <begin position="44"/>
        <end position="53"/>
    </location>
</feature>
<comment type="caution">
    <text evidence="2">The sequence shown here is derived from an EMBL/GenBank/DDBJ whole genome shotgun (WGS) entry which is preliminary data.</text>
</comment>
<feature type="compositionally biased region" description="Polar residues" evidence="1">
    <location>
        <begin position="228"/>
        <end position="241"/>
    </location>
</feature>
<accession>A0AA43QVA5</accession>
<evidence type="ECO:0000313" key="2">
    <source>
        <dbReference type="EMBL" id="MDI1492354.1"/>
    </source>
</evidence>